<protein>
    <submittedName>
        <fullName evidence="3">Uncharacterized protein</fullName>
    </submittedName>
</protein>
<feature type="transmembrane region" description="Helical" evidence="1">
    <location>
        <begin position="124"/>
        <end position="149"/>
    </location>
</feature>
<dbReference type="STRING" id="1419482.SAMN05444266_10818"/>
<gene>
    <name evidence="3" type="ORF">SAMN05444266_10818</name>
</gene>
<feature type="signal peptide" evidence="2">
    <location>
        <begin position="1"/>
        <end position="21"/>
    </location>
</feature>
<dbReference type="RefSeq" id="WP_143160030.1">
    <property type="nucleotide sequence ID" value="NZ_FRBL01000008.1"/>
</dbReference>
<keyword evidence="1" id="KW-0472">Membrane</keyword>
<evidence type="ECO:0000256" key="2">
    <source>
        <dbReference type="SAM" id="SignalP"/>
    </source>
</evidence>
<evidence type="ECO:0000256" key="1">
    <source>
        <dbReference type="SAM" id="Phobius"/>
    </source>
</evidence>
<proteinExistence type="predicted"/>
<keyword evidence="4" id="KW-1185">Reference proteome</keyword>
<reference evidence="3 4" key="1">
    <citation type="submission" date="2016-11" db="EMBL/GenBank/DDBJ databases">
        <authorList>
            <person name="Jaros S."/>
            <person name="Januszkiewicz K."/>
            <person name="Wedrychowicz H."/>
        </authorList>
    </citation>
    <scope>NUCLEOTIDE SEQUENCE [LARGE SCALE GENOMIC DNA]</scope>
    <source>
        <strain evidence="3 4">DSM 27406</strain>
    </source>
</reference>
<sequence>MHLRNFLQLLCALLLTLQAFAGGMSAWEEKTPKGNNIYYDGTAGGWITLTLDTTEVMFRHFYFYKGCTIATDDSLHYIINENNNTIQRFDNEAAWKAAIKAQGLNPLWKREYNDAYGTDKFGHILLLIFFPIPLLLPILWLVCLISLFFTSRKFFTARKHFSWIYPVIVLLVILYDNIPQSI</sequence>
<dbReference type="EMBL" id="FRBL01000008">
    <property type="protein sequence ID" value="SHM41722.1"/>
    <property type="molecule type" value="Genomic_DNA"/>
</dbReference>
<feature type="chain" id="PRO_5012161284" evidence="2">
    <location>
        <begin position="22"/>
        <end position="182"/>
    </location>
</feature>
<dbReference type="OrthoDB" id="763969at2"/>
<dbReference type="Proteomes" id="UP000184420">
    <property type="component" value="Unassembled WGS sequence"/>
</dbReference>
<keyword evidence="1" id="KW-1133">Transmembrane helix</keyword>
<accession>A0A1M7ILM1</accession>
<dbReference type="AlphaFoldDB" id="A0A1M7ILM1"/>
<feature type="transmembrane region" description="Helical" evidence="1">
    <location>
        <begin position="161"/>
        <end position="178"/>
    </location>
</feature>
<keyword evidence="2" id="KW-0732">Signal</keyword>
<evidence type="ECO:0000313" key="3">
    <source>
        <dbReference type="EMBL" id="SHM41722.1"/>
    </source>
</evidence>
<organism evidence="3 4">
    <name type="scientific">Chitinophaga jiangningensis</name>
    <dbReference type="NCBI Taxonomy" id="1419482"/>
    <lineage>
        <taxon>Bacteria</taxon>
        <taxon>Pseudomonadati</taxon>
        <taxon>Bacteroidota</taxon>
        <taxon>Chitinophagia</taxon>
        <taxon>Chitinophagales</taxon>
        <taxon>Chitinophagaceae</taxon>
        <taxon>Chitinophaga</taxon>
    </lineage>
</organism>
<evidence type="ECO:0000313" key="4">
    <source>
        <dbReference type="Proteomes" id="UP000184420"/>
    </source>
</evidence>
<name>A0A1M7ILM1_9BACT</name>
<keyword evidence="1" id="KW-0812">Transmembrane</keyword>